<organism evidence="1 2">
    <name type="scientific">Microcystis aeruginosa NIES-4285</name>
    <dbReference type="NCBI Taxonomy" id="2497681"/>
    <lineage>
        <taxon>Bacteria</taxon>
        <taxon>Bacillati</taxon>
        <taxon>Cyanobacteriota</taxon>
        <taxon>Cyanophyceae</taxon>
        <taxon>Oscillatoriophycideae</taxon>
        <taxon>Chroococcales</taxon>
        <taxon>Microcystaceae</taxon>
        <taxon>Microcystis</taxon>
    </lineage>
</organism>
<protein>
    <recommendedName>
        <fullName evidence="3">SnoaL-like domain-containing protein</fullName>
    </recommendedName>
</protein>
<dbReference type="InterPro" id="IPR032710">
    <property type="entry name" value="NTF2-like_dom_sf"/>
</dbReference>
<proteinExistence type="predicted"/>
<sequence>MNVTETLTMYQSINSQNITANEELIVNLFEAIDSSDFKLLVKYFDKNIIYQRPGYHDLIGIDKLLHFYQYDRIIASGKHLIEHIVVAEKYGSCWGQFIGIHKNGSQLNEGFADVYSFENNKIKTRRSYFFRPAI</sequence>
<dbReference type="AlphaFoldDB" id="A0A402DI90"/>
<evidence type="ECO:0008006" key="3">
    <source>
        <dbReference type="Google" id="ProtNLM"/>
    </source>
</evidence>
<dbReference type="SUPFAM" id="SSF54427">
    <property type="entry name" value="NTF2-like"/>
    <property type="match status" value="1"/>
</dbReference>
<evidence type="ECO:0000313" key="1">
    <source>
        <dbReference type="EMBL" id="GCE61950.1"/>
    </source>
</evidence>
<name>A0A402DI90_MICAE</name>
<dbReference type="EMBL" id="BIFY01000096">
    <property type="protein sequence ID" value="GCE61950.1"/>
    <property type="molecule type" value="Genomic_DNA"/>
</dbReference>
<reference evidence="2" key="1">
    <citation type="submission" date="2018-12" db="EMBL/GenBank/DDBJ databases">
        <title>Genome sequence of Microcystis aeruginosa NIES-4285.</title>
        <authorList>
            <person name="Tanabe Y."/>
        </authorList>
    </citation>
    <scope>NUCLEOTIDE SEQUENCE [LARGE SCALE GENOMIC DNA]</scope>
    <source>
        <strain evidence="2">NIES-4285</strain>
    </source>
</reference>
<dbReference type="Gene3D" id="3.10.450.50">
    <property type="match status" value="1"/>
</dbReference>
<dbReference type="Proteomes" id="UP000289660">
    <property type="component" value="Unassembled WGS sequence"/>
</dbReference>
<evidence type="ECO:0000313" key="2">
    <source>
        <dbReference type="Proteomes" id="UP000289660"/>
    </source>
</evidence>
<comment type="caution">
    <text evidence="1">The sequence shown here is derived from an EMBL/GenBank/DDBJ whole genome shotgun (WGS) entry which is preliminary data.</text>
</comment>
<gene>
    <name evidence="1" type="ORF">MiAbB_03894</name>
</gene>
<accession>A0A402DI90</accession>